<feature type="region of interest" description="Disordered" evidence="1">
    <location>
        <begin position="1"/>
        <end position="49"/>
    </location>
</feature>
<proteinExistence type="predicted"/>
<protein>
    <submittedName>
        <fullName evidence="2">Uncharacterized protein</fullName>
    </submittedName>
</protein>
<keyword evidence="3" id="KW-1185">Reference proteome</keyword>
<reference evidence="2 3" key="1">
    <citation type="submission" date="2014-04" db="EMBL/GenBank/DDBJ databases">
        <authorList>
            <consortium name="DOE Joint Genome Institute"/>
            <person name="Kuo A."/>
            <person name="Girlanda M."/>
            <person name="Perotto S."/>
            <person name="Kohler A."/>
            <person name="Nagy L.G."/>
            <person name="Floudas D."/>
            <person name="Copeland A."/>
            <person name="Barry K.W."/>
            <person name="Cichocki N."/>
            <person name="Veneault-Fourrey C."/>
            <person name="LaButti K."/>
            <person name="Lindquist E.A."/>
            <person name="Lipzen A."/>
            <person name="Lundell T."/>
            <person name="Morin E."/>
            <person name="Murat C."/>
            <person name="Sun H."/>
            <person name="Tunlid A."/>
            <person name="Henrissat B."/>
            <person name="Grigoriev I.V."/>
            <person name="Hibbett D.S."/>
            <person name="Martin F."/>
            <person name="Nordberg H.P."/>
            <person name="Cantor M.N."/>
            <person name="Hua S.X."/>
        </authorList>
    </citation>
    <scope>NUCLEOTIDE SEQUENCE [LARGE SCALE GENOMIC DNA]</scope>
    <source>
        <strain evidence="2 3">MUT 4182</strain>
    </source>
</reference>
<evidence type="ECO:0000256" key="1">
    <source>
        <dbReference type="SAM" id="MobiDB-lite"/>
    </source>
</evidence>
<reference evidence="3" key="2">
    <citation type="submission" date="2015-01" db="EMBL/GenBank/DDBJ databases">
        <title>Evolutionary Origins and Diversification of the Mycorrhizal Mutualists.</title>
        <authorList>
            <consortium name="DOE Joint Genome Institute"/>
            <consortium name="Mycorrhizal Genomics Consortium"/>
            <person name="Kohler A."/>
            <person name="Kuo A."/>
            <person name="Nagy L.G."/>
            <person name="Floudas D."/>
            <person name="Copeland A."/>
            <person name="Barry K.W."/>
            <person name="Cichocki N."/>
            <person name="Veneault-Fourrey C."/>
            <person name="LaButti K."/>
            <person name="Lindquist E.A."/>
            <person name="Lipzen A."/>
            <person name="Lundell T."/>
            <person name="Morin E."/>
            <person name="Murat C."/>
            <person name="Riley R."/>
            <person name="Ohm R."/>
            <person name="Sun H."/>
            <person name="Tunlid A."/>
            <person name="Henrissat B."/>
            <person name="Grigoriev I.V."/>
            <person name="Hibbett D.S."/>
            <person name="Martin F."/>
        </authorList>
    </citation>
    <scope>NUCLEOTIDE SEQUENCE [LARGE SCALE GENOMIC DNA]</scope>
    <source>
        <strain evidence="3">MUT 4182</strain>
    </source>
</reference>
<feature type="compositionally biased region" description="Basic residues" evidence="1">
    <location>
        <begin position="26"/>
        <end position="37"/>
    </location>
</feature>
<dbReference type="Proteomes" id="UP000054248">
    <property type="component" value="Unassembled WGS sequence"/>
</dbReference>
<evidence type="ECO:0000313" key="2">
    <source>
        <dbReference type="EMBL" id="KIO21074.1"/>
    </source>
</evidence>
<feature type="region of interest" description="Disordered" evidence="1">
    <location>
        <begin position="196"/>
        <end position="255"/>
    </location>
</feature>
<evidence type="ECO:0000313" key="3">
    <source>
        <dbReference type="Proteomes" id="UP000054248"/>
    </source>
</evidence>
<gene>
    <name evidence="2" type="ORF">M407DRAFT_10566</name>
</gene>
<name>A0A0C3QAD0_9AGAM</name>
<feature type="compositionally biased region" description="Basic and acidic residues" evidence="1">
    <location>
        <begin position="12"/>
        <end position="25"/>
    </location>
</feature>
<dbReference type="EMBL" id="KN823150">
    <property type="protein sequence ID" value="KIO21074.1"/>
    <property type="molecule type" value="Genomic_DNA"/>
</dbReference>
<feature type="compositionally biased region" description="Basic and acidic residues" evidence="1">
    <location>
        <begin position="227"/>
        <end position="242"/>
    </location>
</feature>
<dbReference type="AlphaFoldDB" id="A0A0C3QAD0"/>
<sequence>MRRWRSVGIRDSPVEEKVKNQLDKKRKEKKRKKRVKEKRTDEREEGMGNQTAIAERSSANLYQAGASAGREALLRWSRIPTPEPVGFGWCGMITPGTEAISVARDVGGCVKWPATPKDATTVAEVSSWRLRPYKRGWFDVYQLFHLVAKSSASRQFNTGTFVAVTSRLASAQWTTQTPELQLPYYQQSTCPEKPIELLGTNDKGLSLPAGNNWSKTPVGDLGAPRSSESKRKANPGDRELQKPRPPCPDTTSGCCDSEEALGEVAPMHELYTGPVPKAI</sequence>
<accession>A0A0C3QAD0</accession>
<organism evidence="2 3">
    <name type="scientific">Tulasnella calospora MUT 4182</name>
    <dbReference type="NCBI Taxonomy" id="1051891"/>
    <lineage>
        <taxon>Eukaryota</taxon>
        <taxon>Fungi</taxon>
        <taxon>Dikarya</taxon>
        <taxon>Basidiomycota</taxon>
        <taxon>Agaricomycotina</taxon>
        <taxon>Agaricomycetes</taxon>
        <taxon>Cantharellales</taxon>
        <taxon>Tulasnellaceae</taxon>
        <taxon>Tulasnella</taxon>
    </lineage>
</organism>
<dbReference type="HOGENOM" id="CLU_998168_0_0_1"/>